<proteinExistence type="predicted"/>
<keyword evidence="2" id="KW-1185">Reference proteome</keyword>
<gene>
    <name evidence="1" type="ORF">KJB30_07050</name>
</gene>
<protein>
    <recommendedName>
        <fullName evidence="3">Tetratricopeptide repeat protein</fullName>
    </recommendedName>
</protein>
<dbReference type="Gene3D" id="1.25.40.10">
    <property type="entry name" value="Tetratricopeptide repeat domain"/>
    <property type="match status" value="1"/>
</dbReference>
<name>A0ABS5U7A2_9BACT</name>
<dbReference type="RefSeq" id="WP_214297338.1">
    <property type="nucleotide sequence ID" value="NZ_JAHDYS010000005.1"/>
</dbReference>
<dbReference type="EMBL" id="JAHDYS010000005">
    <property type="protein sequence ID" value="MBT1071533.1"/>
    <property type="molecule type" value="Genomic_DNA"/>
</dbReference>
<evidence type="ECO:0000313" key="2">
    <source>
        <dbReference type="Proteomes" id="UP000784128"/>
    </source>
</evidence>
<reference evidence="1 2" key="1">
    <citation type="submission" date="2021-05" db="EMBL/GenBank/DDBJ databases">
        <title>The draft genome of Geobacter chapellei DSM 13688.</title>
        <authorList>
            <person name="Xu Z."/>
            <person name="Masuda Y."/>
            <person name="Itoh H."/>
            <person name="Senoo K."/>
        </authorList>
    </citation>
    <scope>NUCLEOTIDE SEQUENCE [LARGE SCALE GENOMIC DNA]</scope>
    <source>
        <strain evidence="1 2">DSM 13688</strain>
    </source>
</reference>
<organism evidence="1 2">
    <name type="scientific">Pelotalea chapellei</name>
    <dbReference type="NCBI Taxonomy" id="44671"/>
    <lineage>
        <taxon>Bacteria</taxon>
        <taxon>Pseudomonadati</taxon>
        <taxon>Thermodesulfobacteriota</taxon>
        <taxon>Desulfuromonadia</taxon>
        <taxon>Geobacterales</taxon>
        <taxon>Geobacteraceae</taxon>
        <taxon>Pelotalea</taxon>
    </lineage>
</organism>
<sequence length="344" mass="38318">MKFLSRLFSKNTEDYLAKGANLLAAERFFDARTTLEEGLRRHLENDAHGANDEVAIEFAAKIALANRELSSLNICEAEGAIRQGLLKKALEHLELAKTLTNDTVLREKADKLLESVTENAGTEKVNHVPSGGCGSCSSKGHEASSDAVLEEPDMDLLDYYDLLIRQLPAEMYKRYKGLGEEFAYFYIASSRDEHDKALALLDEWYKKDFSDIYQYEKGKVLYRIGKVEQAETCFLDAIRLEEANSLAHLGLALLYMDAGRLDEAAVRLDQMIARTMIPEQTHLLRGEVCMMAGDAAGAMDIFAGLLQSPVAKPAAERLHHILLESGRHQEAALVFKKYLGGCCH</sequence>
<dbReference type="InterPro" id="IPR011990">
    <property type="entry name" value="TPR-like_helical_dom_sf"/>
</dbReference>
<evidence type="ECO:0000313" key="1">
    <source>
        <dbReference type="EMBL" id="MBT1071533.1"/>
    </source>
</evidence>
<dbReference type="Pfam" id="PF13432">
    <property type="entry name" value="TPR_16"/>
    <property type="match status" value="1"/>
</dbReference>
<evidence type="ECO:0008006" key="3">
    <source>
        <dbReference type="Google" id="ProtNLM"/>
    </source>
</evidence>
<comment type="caution">
    <text evidence="1">The sequence shown here is derived from an EMBL/GenBank/DDBJ whole genome shotgun (WGS) entry which is preliminary data.</text>
</comment>
<dbReference type="Proteomes" id="UP000784128">
    <property type="component" value="Unassembled WGS sequence"/>
</dbReference>
<accession>A0ABS5U7A2</accession>
<dbReference type="SUPFAM" id="SSF48452">
    <property type="entry name" value="TPR-like"/>
    <property type="match status" value="1"/>
</dbReference>